<dbReference type="PhylomeDB" id="E9GDQ6"/>
<feature type="chain" id="PRO_5003236907" description="Ionotropic glutamate receptor L-glutamate and glycine-binding domain-containing protein" evidence="1">
    <location>
        <begin position="25"/>
        <end position="104"/>
    </location>
</feature>
<evidence type="ECO:0000313" key="3">
    <source>
        <dbReference type="Proteomes" id="UP000000305"/>
    </source>
</evidence>
<evidence type="ECO:0008006" key="4">
    <source>
        <dbReference type="Google" id="ProtNLM"/>
    </source>
</evidence>
<feature type="signal peptide" evidence="1">
    <location>
        <begin position="1"/>
        <end position="24"/>
    </location>
</feature>
<dbReference type="AlphaFoldDB" id="E9GDQ6"/>
<gene>
    <name evidence="2" type="ORF">DAPPUDRAFT_316698</name>
</gene>
<dbReference type="Proteomes" id="UP000000305">
    <property type="component" value="Unassembled WGS sequence"/>
</dbReference>
<keyword evidence="1" id="KW-0732">Signal</keyword>
<organism evidence="2 3">
    <name type="scientific">Daphnia pulex</name>
    <name type="common">Water flea</name>
    <dbReference type="NCBI Taxonomy" id="6669"/>
    <lineage>
        <taxon>Eukaryota</taxon>
        <taxon>Metazoa</taxon>
        <taxon>Ecdysozoa</taxon>
        <taxon>Arthropoda</taxon>
        <taxon>Crustacea</taxon>
        <taxon>Branchiopoda</taxon>
        <taxon>Diplostraca</taxon>
        <taxon>Cladocera</taxon>
        <taxon>Anomopoda</taxon>
        <taxon>Daphniidae</taxon>
        <taxon>Daphnia</taxon>
    </lineage>
</organism>
<protein>
    <recommendedName>
        <fullName evidence="4">Ionotropic glutamate receptor L-glutamate and glycine-binding domain-containing protein</fullName>
    </recommendedName>
</protein>
<keyword evidence="3" id="KW-1185">Reference proteome</keyword>
<dbReference type="EMBL" id="GL732540">
    <property type="protein sequence ID" value="EFX82121.1"/>
    <property type="molecule type" value="Genomic_DNA"/>
</dbReference>
<evidence type="ECO:0000313" key="2">
    <source>
        <dbReference type="EMBL" id="EFX82121.1"/>
    </source>
</evidence>
<accession>E9GDQ6</accession>
<dbReference type="OrthoDB" id="10385059at2759"/>
<evidence type="ECO:0000256" key="1">
    <source>
        <dbReference type="SAM" id="SignalP"/>
    </source>
</evidence>
<sequence length="104" mass="12098">MPRLFTLFILIFGYQIQNLPLVSSWHRHSNTLDGQHLRVIWPRWKGNPPGLTGPVKGGVIIETFAERFNFTFEMVRVTENRLEPLGKERGLFNYLWDNVGISKS</sequence>
<dbReference type="HOGENOM" id="CLU_177997_0_0_1"/>
<reference evidence="2 3" key="1">
    <citation type="journal article" date="2011" name="Science">
        <title>The ecoresponsive genome of Daphnia pulex.</title>
        <authorList>
            <person name="Colbourne J.K."/>
            <person name="Pfrender M.E."/>
            <person name="Gilbert D."/>
            <person name="Thomas W.K."/>
            <person name="Tucker A."/>
            <person name="Oakley T.H."/>
            <person name="Tokishita S."/>
            <person name="Aerts A."/>
            <person name="Arnold G.J."/>
            <person name="Basu M.K."/>
            <person name="Bauer D.J."/>
            <person name="Caceres C.E."/>
            <person name="Carmel L."/>
            <person name="Casola C."/>
            <person name="Choi J.H."/>
            <person name="Detter J.C."/>
            <person name="Dong Q."/>
            <person name="Dusheyko S."/>
            <person name="Eads B.D."/>
            <person name="Frohlich T."/>
            <person name="Geiler-Samerotte K.A."/>
            <person name="Gerlach D."/>
            <person name="Hatcher P."/>
            <person name="Jogdeo S."/>
            <person name="Krijgsveld J."/>
            <person name="Kriventseva E.V."/>
            <person name="Kultz D."/>
            <person name="Laforsch C."/>
            <person name="Lindquist E."/>
            <person name="Lopez J."/>
            <person name="Manak J.R."/>
            <person name="Muller J."/>
            <person name="Pangilinan J."/>
            <person name="Patwardhan R.P."/>
            <person name="Pitluck S."/>
            <person name="Pritham E.J."/>
            <person name="Rechtsteiner A."/>
            <person name="Rho M."/>
            <person name="Rogozin I.B."/>
            <person name="Sakarya O."/>
            <person name="Salamov A."/>
            <person name="Schaack S."/>
            <person name="Shapiro H."/>
            <person name="Shiga Y."/>
            <person name="Skalitzky C."/>
            <person name="Smith Z."/>
            <person name="Souvorov A."/>
            <person name="Sung W."/>
            <person name="Tang Z."/>
            <person name="Tsuchiya D."/>
            <person name="Tu H."/>
            <person name="Vos H."/>
            <person name="Wang M."/>
            <person name="Wolf Y.I."/>
            <person name="Yamagata H."/>
            <person name="Yamada T."/>
            <person name="Ye Y."/>
            <person name="Shaw J.R."/>
            <person name="Andrews J."/>
            <person name="Crease T.J."/>
            <person name="Tang H."/>
            <person name="Lucas S.M."/>
            <person name="Robertson H.M."/>
            <person name="Bork P."/>
            <person name="Koonin E.V."/>
            <person name="Zdobnov E.M."/>
            <person name="Grigoriev I.V."/>
            <person name="Lynch M."/>
            <person name="Boore J.L."/>
        </authorList>
    </citation>
    <scope>NUCLEOTIDE SEQUENCE [LARGE SCALE GENOMIC DNA]</scope>
</reference>
<dbReference type="KEGG" id="dpx:DAPPUDRAFT_316698"/>
<proteinExistence type="predicted"/>
<dbReference type="InParanoid" id="E9GDQ6"/>
<name>E9GDQ6_DAPPU</name>